<dbReference type="RefSeq" id="XP_048269818.1">
    <property type="nucleotide sequence ID" value="XM_048413861.1"/>
</dbReference>
<feature type="region of interest" description="Disordered" evidence="1">
    <location>
        <begin position="23"/>
        <end position="92"/>
    </location>
</feature>
<evidence type="ECO:0000313" key="2">
    <source>
        <dbReference type="Proteomes" id="UP000835206"/>
    </source>
</evidence>
<reference evidence="3" key="1">
    <citation type="submission" date="2025-08" db="UniProtKB">
        <authorList>
            <consortium name="RefSeq"/>
        </authorList>
    </citation>
    <scope>IDENTIFICATION</scope>
</reference>
<dbReference type="AlphaFoldDB" id="A0A9C6SIU9"/>
<keyword evidence="2" id="KW-1185">Reference proteome</keyword>
<feature type="compositionally biased region" description="Polar residues" evidence="1">
    <location>
        <begin position="60"/>
        <end position="87"/>
    </location>
</feature>
<sequence>MNTGYIESWILTCLEPVECKKKKRNRGKCRPFVPPLKRTRKPGRRGGAKGRSRVLKRLRGSTSMEGSNGAATTPSSNPDGTSVTDPTLSDEAPLSHRQALLWPKWQIQMPVPRPALRRRFLMECWKPIHATIP</sequence>
<dbReference type="Proteomes" id="UP000835206">
    <property type="component" value="Chromosome 17"/>
</dbReference>
<evidence type="ECO:0000256" key="1">
    <source>
        <dbReference type="SAM" id="MobiDB-lite"/>
    </source>
</evidence>
<dbReference type="GeneID" id="100651786"/>
<evidence type="ECO:0000313" key="3">
    <source>
        <dbReference type="RefSeq" id="XP_048269818.1"/>
    </source>
</evidence>
<dbReference type="KEGG" id="bter:100651786"/>
<feature type="compositionally biased region" description="Basic residues" evidence="1">
    <location>
        <begin position="37"/>
        <end position="59"/>
    </location>
</feature>
<name>A0A9C6SIU9_BOMTE</name>
<proteinExistence type="predicted"/>
<organism evidence="2 3">
    <name type="scientific">Bombus terrestris</name>
    <name type="common">Buff-tailed bumblebee</name>
    <name type="synonym">Apis terrestris</name>
    <dbReference type="NCBI Taxonomy" id="30195"/>
    <lineage>
        <taxon>Eukaryota</taxon>
        <taxon>Metazoa</taxon>
        <taxon>Ecdysozoa</taxon>
        <taxon>Arthropoda</taxon>
        <taxon>Hexapoda</taxon>
        <taxon>Insecta</taxon>
        <taxon>Pterygota</taxon>
        <taxon>Neoptera</taxon>
        <taxon>Endopterygota</taxon>
        <taxon>Hymenoptera</taxon>
        <taxon>Apocrita</taxon>
        <taxon>Aculeata</taxon>
        <taxon>Apoidea</taxon>
        <taxon>Anthophila</taxon>
        <taxon>Apidae</taxon>
        <taxon>Bombus</taxon>
        <taxon>Bombus</taxon>
    </lineage>
</organism>
<gene>
    <name evidence="3" type="primary">LOC100651786</name>
</gene>
<accession>A0A9C6SIU9</accession>
<protein>
    <submittedName>
        <fullName evidence="3">Uncharacterized protein LOC100651786</fullName>
    </submittedName>
</protein>